<dbReference type="Pfam" id="PF07737">
    <property type="entry name" value="ATLF"/>
    <property type="match status" value="1"/>
</dbReference>
<gene>
    <name evidence="4" type="ORF">NGM45_05340</name>
</gene>
<dbReference type="CDD" id="cd20493">
    <property type="entry name" value="M34_ATLF_C-like"/>
    <property type="match status" value="1"/>
</dbReference>
<protein>
    <recommendedName>
        <fullName evidence="3">ATLF-like domain-containing protein</fullName>
    </recommendedName>
</protein>
<evidence type="ECO:0000256" key="1">
    <source>
        <dbReference type="ARBA" id="ARBA00004613"/>
    </source>
</evidence>
<dbReference type="InterPro" id="IPR047568">
    <property type="entry name" value="ATLF-like_dom"/>
</dbReference>
<dbReference type="PROSITE" id="PS51995">
    <property type="entry name" value="ATLF"/>
    <property type="match status" value="1"/>
</dbReference>
<evidence type="ECO:0000313" key="5">
    <source>
        <dbReference type="Proteomes" id="UP001060566"/>
    </source>
</evidence>
<feature type="domain" description="ATLF-like" evidence="3">
    <location>
        <begin position="299"/>
        <end position="496"/>
    </location>
</feature>
<dbReference type="RefSeq" id="WP_264461190.1">
    <property type="nucleotide sequence ID" value="NZ_JAOXJG010000003.1"/>
</dbReference>
<evidence type="ECO:0000256" key="2">
    <source>
        <dbReference type="ARBA" id="ARBA00022525"/>
    </source>
</evidence>
<dbReference type="EMBL" id="JAOXJG010000003">
    <property type="protein sequence ID" value="MCW1238504.1"/>
    <property type="molecule type" value="Genomic_DNA"/>
</dbReference>
<comment type="subcellular location">
    <subcellularLocation>
        <location evidence="1">Secreted</location>
    </subcellularLocation>
</comment>
<accession>A0ABT3ENW7</accession>
<proteinExistence type="predicted"/>
<dbReference type="SUPFAM" id="SSF56399">
    <property type="entry name" value="ADP-ribosylation"/>
    <property type="match status" value="1"/>
</dbReference>
<organism evidence="4 5">
    <name type="scientific">Bacillus pretiosus</name>
    <dbReference type="NCBI Taxonomy" id="2983392"/>
    <lineage>
        <taxon>Bacteria</taxon>
        <taxon>Bacillati</taxon>
        <taxon>Bacillota</taxon>
        <taxon>Bacilli</taxon>
        <taxon>Bacillales</taxon>
        <taxon>Bacillaceae</taxon>
        <taxon>Bacillus</taxon>
    </lineage>
</organism>
<dbReference type="GeneID" id="301197245"/>
<dbReference type="Gene3D" id="3.40.390.10">
    <property type="entry name" value="Collagenase (Catalytic Domain)"/>
    <property type="match status" value="1"/>
</dbReference>
<reference evidence="4" key="1">
    <citation type="submission" date="2022-10" db="EMBL/GenBank/DDBJ databases">
        <title>De novo draft assembly of the Pseudomonas pretiosus genome isolated from the plants rhizorohere.</title>
        <authorList>
            <person name="Robas M."/>
            <person name="Fernandez V.M."/>
            <person name="Provanza A."/>
            <person name="Jimenez P.A."/>
        </authorList>
    </citation>
    <scope>NUCLEOTIDE SEQUENCE</scope>
    <source>
        <strain evidence="4">SAICEU11T</strain>
    </source>
</reference>
<dbReference type="SUPFAM" id="SSF55486">
    <property type="entry name" value="Metalloproteases ('zincins'), catalytic domain"/>
    <property type="match status" value="1"/>
</dbReference>
<comment type="caution">
    <text evidence="4">The sequence shown here is derived from an EMBL/GenBank/DDBJ whole genome shotgun (WGS) entry which is preliminary data.</text>
</comment>
<sequence>MKKLLIKACVPIIAVTTISGISSKHTIYAQEKIKDLNYSNEVGYEKEDKFKEDLKTKGHERWEKALSSDEKKALTQFNEKNINPFLKYIDGRIDKIPEESKYVTADGNYGRDDIKQIQKTVKTLDKMLESKSMKLKEDIHVYKYLTESDVDFGLNDIYKKNSPTEIDPEKRHVIEKGFRYGISTMYLDPYLTKQQSLKNRESILLNLKLPKDTRVGYLDNNGHILLQRDQGIEITGHRIITEQGRQVIEVEAELVNKRKVEVQIKNTEKKMNEYFKQAVAETLKNTKEDSVKLNQNLLSYQFVKVHTKSLNASFAMDRAEVLLQSLVQNIPNDLLLKTLEKMEPKSPINITDSTWQTAAEVLNVDEPDDNFNTLAFYDSGYKQFILNLRTHKHLVNPIKKLEDNEEAPYNDVQTILYEFGRITEELILNKISKSKEFRHVYYQEAHTLTIEKYRQQTPQEFFASTFSFIFSPNTQYRERIEKEAPKTVSYIKNKLKETGLVK</sequence>
<dbReference type="InterPro" id="IPR014781">
    <property type="entry name" value="Anthrax_toxin_lethal/edema_N/C"/>
</dbReference>
<keyword evidence="5" id="KW-1185">Reference proteome</keyword>
<evidence type="ECO:0000259" key="3">
    <source>
        <dbReference type="PROSITE" id="PS51995"/>
    </source>
</evidence>
<dbReference type="Proteomes" id="UP001060566">
    <property type="component" value="Unassembled WGS sequence"/>
</dbReference>
<dbReference type="InterPro" id="IPR024079">
    <property type="entry name" value="MetalloPept_cat_dom_sf"/>
</dbReference>
<dbReference type="Gene3D" id="3.90.176.10">
    <property type="entry name" value="Toxin ADP-ribosyltransferase, Chain A, domain 1"/>
    <property type="match status" value="1"/>
</dbReference>
<evidence type="ECO:0000313" key="4">
    <source>
        <dbReference type="EMBL" id="MCW1238504.1"/>
    </source>
</evidence>
<keyword evidence="2" id="KW-0964">Secreted</keyword>
<name>A0ABT3ENW7_9BACI</name>